<dbReference type="GO" id="GO:0006694">
    <property type="term" value="P:steroid biosynthetic process"/>
    <property type="evidence" value="ECO:0007669"/>
    <property type="project" value="InterPro"/>
</dbReference>
<dbReference type="RefSeq" id="XP_005538948.1">
    <property type="nucleotide sequence ID" value="XM_005538891.1"/>
</dbReference>
<dbReference type="EMBL" id="AP006501">
    <property type="protein sequence ID" value="BAM82912.1"/>
    <property type="molecule type" value="Genomic_DNA"/>
</dbReference>
<evidence type="ECO:0000256" key="3">
    <source>
        <dbReference type="SAM" id="MobiDB-lite"/>
    </source>
</evidence>
<keyword evidence="7" id="KW-1185">Reference proteome</keyword>
<dbReference type="OMA" id="PWLNRSW"/>
<organism evidence="6 7">
    <name type="scientific">Cyanidioschyzon merolae (strain NIES-3377 / 10D)</name>
    <name type="common">Unicellular red alga</name>
    <dbReference type="NCBI Taxonomy" id="280699"/>
    <lineage>
        <taxon>Eukaryota</taxon>
        <taxon>Rhodophyta</taxon>
        <taxon>Bangiophyceae</taxon>
        <taxon>Cyanidiales</taxon>
        <taxon>Cyanidiaceae</taxon>
        <taxon>Cyanidioschyzon</taxon>
    </lineage>
</organism>
<dbReference type="GeneID" id="16997272"/>
<evidence type="ECO:0000256" key="4">
    <source>
        <dbReference type="SAM" id="Phobius"/>
    </source>
</evidence>
<gene>
    <name evidence="6" type="ORF">CYME_CMS329C</name>
</gene>
<comment type="similarity">
    <text evidence="1">Belongs to the 3-beta-HSD family.</text>
</comment>
<proteinExistence type="inferred from homology"/>
<evidence type="ECO:0000259" key="5">
    <source>
        <dbReference type="Pfam" id="PF01073"/>
    </source>
</evidence>
<dbReference type="Proteomes" id="UP000007014">
    <property type="component" value="Chromosome 19"/>
</dbReference>
<evidence type="ECO:0000313" key="7">
    <source>
        <dbReference type="Proteomes" id="UP000007014"/>
    </source>
</evidence>
<evidence type="ECO:0000256" key="2">
    <source>
        <dbReference type="ARBA" id="ARBA00023002"/>
    </source>
</evidence>
<reference evidence="6 7" key="1">
    <citation type="journal article" date="2004" name="Nature">
        <title>Genome sequence of the ultrasmall unicellular red alga Cyanidioschyzon merolae 10D.</title>
        <authorList>
            <person name="Matsuzaki M."/>
            <person name="Misumi O."/>
            <person name="Shin-i T."/>
            <person name="Maruyama S."/>
            <person name="Takahara M."/>
            <person name="Miyagishima S."/>
            <person name="Mori T."/>
            <person name="Nishida K."/>
            <person name="Yagisawa F."/>
            <person name="Nishida K."/>
            <person name="Yoshida Y."/>
            <person name="Nishimura Y."/>
            <person name="Nakao S."/>
            <person name="Kobayashi T."/>
            <person name="Momoyama Y."/>
            <person name="Higashiyama T."/>
            <person name="Minoda A."/>
            <person name="Sano M."/>
            <person name="Nomoto H."/>
            <person name="Oishi K."/>
            <person name="Hayashi H."/>
            <person name="Ohta F."/>
            <person name="Nishizaka S."/>
            <person name="Haga S."/>
            <person name="Miura S."/>
            <person name="Morishita T."/>
            <person name="Kabeya Y."/>
            <person name="Terasawa K."/>
            <person name="Suzuki Y."/>
            <person name="Ishii Y."/>
            <person name="Asakawa S."/>
            <person name="Takano H."/>
            <person name="Ohta N."/>
            <person name="Kuroiwa H."/>
            <person name="Tanaka K."/>
            <person name="Shimizu N."/>
            <person name="Sugano S."/>
            <person name="Sato N."/>
            <person name="Nozaki H."/>
            <person name="Ogasawara N."/>
            <person name="Kohara Y."/>
            <person name="Kuroiwa T."/>
        </authorList>
    </citation>
    <scope>NUCLEOTIDE SEQUENCE [LARGE SCALE GENOMIC DNA]</scope>
    <source>
        <strain evidence="6 7">10D</strain>
    </source>
</reference>
<keyword evidence="4" id="KW-0812">Transmembrane</keyword>
<feature type="transmembrane region" description="Helical" evidence="4">
    <location>
        <begin position="307"/>
        <end position="326"/>
    </location>
</feature>
<dbReference type="PANTHER" id="PTHR43245">
    <property type="entry name" value="BIFUNCTIONAL POLYMYXIN RESISTANCE PROTEIN ARNA"/>
    <property type="match status" value="1"/>
</dbReference>
<evidence type="ECO:0000256" key="1">
    <source>
        <dbReference type="ARBA" id="ARBA00009219"/>
    </source>
</evidence>
<dbReference type="GO" id="GO:0016616">
    <property type="term" value="F:oxidoreductase activity, acting on the CH-OH group of donors, NAD or NADP as acceptor"/>
    <property type="evidence" value="ECO:0007669"/>
    <property type="project" value="InterPro"/>
</dbReference>
<dbReference type="InterPro" id="IPR002225">
    <property type="entry name" value="3Beta_OHSteriod_DH/Estase"/>
</dbReference>
<reference evidence="6 7" key="2">
    <citation type="journal article" date="2007" name="BMC Biol.">
        <title>A 100%-complete sequence reveals unusually simple genomic features in the hot-spring red alga Cyanidioschyzon merolae.</title>
        <authorList>
            <person name="Nozaki H."/>
            <person name="Takano H."/>
            <person name="Misumi O."/>
            <person name="Terasawa K."/>
            <person name="Matsuzaki M."/>
            <person name="Maruyama S."/>
            <person name="Nishida K."/>
            <person name="Yagisawa F."/>
            <person name="Yoshida Y."/>
            <person name="Fujiwara T."/>
            <person name="Takio S."/>
            <person name="Tamura K."/>
            <person name="Chung S.J."/>
            <person name="Nakamura S."/>
            <person name="Kuroiwa H."/>
            <person name="Tanaka K."/>
            <person name="Sato N."/>
            <person name="Kuroiwa T."/>
        </authorList>
    </citation>
    <scope>NUCLEOTIDE SEQUENCE [LARGE SCALE GENOMIC DNA]</scope>
    <source>
        <strain evidence="6 7">10D</strain>
    </source>
</reference>
<keyword evidence="4" id="KW-0472">Membrane</keyword>
<dbReference type="AlphaFoldDB" id="M1VHP1"/>
<dbReference type="Gramene" id="CMS329CT">
    <property type="protein sequence ID" value="CMS329CT"/>
    <property type="gene ID" value="CMS329C"/>
</dbReference>
<feature type="region of interest" description="Disordered" evidence="3">
    <location>
        <begin position="1"/>
        <end position="21"/>
    </location>
</feature>
<dbReference type="HOGENOM" id="CLU_662869_0_0_1"/>
<name>M1VHP1_CYAM1</name>
<feature type="domain" description="3-beta hydroxysteroid dehydrogenase/isomerase" evidence="5">
    <location>
        <begin position="30"/>
        <end position="303"/>
    </location>
</feature>
<dbReference type="KEGG" id="cme:CYME_CMS329C"/>
<keyword evidence="2" id="KW-0560">Oxidoreductase</keyword>
<protein>
    <submittedName>
        <fullName evidence="6">Similar to 3-beta hydroxysterioid dehydrogenase/isomerase family</fullName>
    </submittedName>
</protein>
<dbReference type="Pfam" id="PF01073">
    <property type="entry name" value="3Beta_HSD"/>
    <property type="match status" value="1"/>
</dbReference>
<keyword evidence="4" id="KW-1133">Transmembrane helix</keyword>
<accession>M1VHP1</accession>
<dbReference type="InterPro" id="IPR036291">
    <property type="entry name" value="NAD(P)-bd_dom_sf"/>
</dbReference>
<dbReference type="OrthoDB" id="2735536at2759"/>
<dbReference type="SUPFAM" id="SSF51735">
    <property type="entry name" value="NAD(P)-binding Rossmann-fold domains"/>
    <property type="match status" value="1"/>
</dbReference>
<dbReference type="STRING" id="280699.M1VHP1"/>
<feature type="compositionally biased region" description="Low complexity" evidence="3">
    <location>
        <begin position="7"/>
        <end position="21"/>
    </location>
</feature>
<dbReference type="InterPro" id="IPR050177">
    <property type="entry name" value="Lipid_A_modif_metabolic_enz"/>
</dbReference>
<sequence length="415" mass="45498">MARGTRKVNSSSKTGSSSVGNAGPGTRVAVVIGGAGFTGQYLVRRLLQGLEKPFCEPYGEVRIVDTLQPSADVAGDARVHYFQGAVGAGTDDFLREAFAGATSCFYVASTDSRTLSRSRAWRTNVYGAMQCLEFAQCSGLKAFVYTSSHNVVCDFRTPIRGADEVTSRIPSRHCDVYSASKAAAEQLILARDTPGQLRVCAIRPVGIYGPGEQVHFNRLFQLSRYLGMHWIETVPHDPFCMDWVHVESVADALLLGAAALMDPERQPLVAGKAFFVTDDGGPTSVQRVFDPVLEAAGIRLPKQRFRVHWRLLYVFALMCELVAWVLDDKPLLMRMEIRKAHIAHTFRTDAARQALGYAPRYTTAAGIQAWAELVRKQLAGRVLETDPIEIRRLCRQVASISSIFIIVTAVAASVA</sequence>
<evidence type="ECO:0000313" key="6">
    <source>
        <dbReference type="EMBL" id="BAM82912.1"/>
    </source>
</evidence>
<feature type="transmembrane region" description="Helical" evidence="4">
    <location>
        <begin position="397"/>
        <end position="414"/>
    </location>
</feature>
<dbReference type="PANTHER" id="PTHR43245:SF51">
    <property type="entry name" value="SHORT CHAIN DEHYDROGENASE_REDUCTASE FAMILY 42E, MEMBER 2"/>
    <property type="match status" value="1"/>
</dbReference>
<dbReference type="Gene3D" id="3.40.50.720">
    <property type="entry name" value="NAD(P)-binding Rossmann-like Domain"/>
    <property type="match status" value="1"/>
</dbReference>
<dbReference type="eggNOG" id="KOG1430">
    <property type="taxonomic scope" value="Eukaryota"/>
</dbReference>